<evidence type="ECO:0000256" key="1">
    <source>
        <dbReference type="SAM" id="MobiDB-lite"/>
    </source>
</evidence>
<keyword evidence="3" id="KW-1185">Reference proteome</keyword>
<evidence type="ECO:0000313" key="2">
    <source>
        <dbReference type="EMBL" id="CAJ1941367.1"/>
    </source>
</evidence>
<name>A0AAD2CP54_9STRA</name>
<feature type="compositionally biased region" description="Polar residues" evidence="1">
    <location>
        <begin position="634"/>
        <end position="643"/>
    </location>
</feature>
<feature type="region of interest" description="Disordered" evidence="1">
    <location>
        <begin position="57"/>
        <end position="174"/>
    </location>
</feature>
<organism evidence="2 3">
    <name type="scientific">Cylindrotheca closterium</name>
    <dbReference type="NCBI Taxonomy" id="2856"/>
    <lineage>
        <taxon>Eukaryota</taxon>
        <taxon>Sar</taxon>
        <taxon>Stramenopiles</taxon>
        <taxon>Ochrophyta</taxon>
        <taxon>Bacillariophyta</taxon>
        <taxon>Bacillariophyceae</taxon>
        <taxon>Bacillariophycidae</taxon>
        <taxon>Bacillariales</taxon>
        <taxon>Bacillariaceae</taxon>
        <taxon>Cylindrotheca</taxon>
    </lineage>
</organism>
<comment type="caution">
    <text evidence="2">The sequence shown here is derived from an EMBL/GenBank/DDBJ whole genome shotgun (WGS) entry which is preliminary data.</text>
</comment>
<feature type="region of interest" description="Disordered" evidence="1">
    <location>
        <begin position="500"/>
        <end position="729"/>
    </location>
</feature>
<reference evidence="2" key="1">
    <citation type="submission" date="2023-08" db="EMBL/GenBank/DDBJ databases">
        <authorList>
            <person name="Audoor S."/>
            <person name="Bilcke G."/>
        </authorList>
    </citation>
    <scope>NUCLEOTIDE SEQUENCE</scope>
</reference>
<feature type="compositionally biased region" description="Polar residues" evidence="1">
    <location>
        <begin position="650"/>
        <end position="659"/>
    </location>
</feature>
<feature type="compositionally biased region" description="Basic residues" evidence="1">
    <location>
        <begin position="70"/>
        <end position="81"/>
    </location>
</feature>
<dbReference type="EMBL" id="CAKOGP040001001">
    <property type="protein sequence ID" value="CAJ1941367.1"/>
    <property type="molecule type" value="Genomic_DNA"/>
</dbReference>
<feature type="compositionally biased region" description="Basic and acidic residues" evidence="1">
    <location>
        <begin position="114"/>
        <end position="123"/>
    </location>
</feature>
<dbReference type="Proteomes" id="UP001295423">
    <property type="component" value="Unassembled WGS sequence"/>
</dbReference>
<accession>A0AAD2CP54</accession>
<feature type="compositionally biased region" description="Basic and acidic residues" evidence="1">
    <location>
        <begin position="525"/>
        <end position="560"/>
    </location>
</feature>
<feature type="region of interest" description="Disordered" evidence="1">
    <location>
        <begin position="1"/>
        <end position="27"/>
    </location>
</feature>
<feature type="compositionally biased region" description="Polar residues" evidence="1">
    <location>
        <begin position="592"/>
        <end position="611"/>
    </location>
</feature>
<feature type="compositionally biased region" description="Polar residues" evidence="1">
    <location>
        <begin position="693"/>
        <end position="720"/>
    </location>
</feature>
<protein>
    <submittedName>
        <fullName evidence="2">Uncharacterized protein</fullName>
    </submittedName>
</protein>
<evidence type="ECO:0000313" key="3">
    <source>
        <dbReference type="Proteomes" id="UP001295423"/>
    </source>
</evidence>
<proteinExistence type="predicted"/>
<gene>
    <name evidence="2" type="ORF">CYCCA115_LOCUS7486</name>
</gene>
<feature type="compositionally biased region" description="Basic and acidic residues" evidence="1">
    <location>
        <begin position="576"/>
        <end position="589"/>
    </location>
</feature>
<feature type="compositionally biased region" description="Low complexity" evidence="1">
    <location>
        <begin position="512"/>
        <end position="522"/>
    </location>
</feature>
<dbReference type="AlphaFoldDB" id="A0AAD2CP54"/>
<feature type="compositionally biased region" description="Acidic residues" evidence="1">
    <location>
        <begin position="85"/>
        <end position="103"/>
    </location>
</feature>
<feature type="compositionally biased region" description="Low complexity" evidence="1">
    <location>
        <begin position="104"/>
        <end position="113"/>
    </location>
</feature>
<sequence length="729" mass="80632">MGNQPSSSRRGSKRRKSKTTSAAQEARDALVTLQEGISAAAKNLDESGAASQLIDSVCGGDYYDENTRSSGRRSRRPRRNRSYSDSEDDATYDEEGTYDDDTYTDGSRTYDSSVRNRRDREDDGTVGSNSYITEYTEEDDSKRRKGRRPSSYDSDNDDDSRSKEGANPTRGAQPLASSFAKRCYFTKAGIGKTSQHYEGLTLTGNVVLMLSSAMKLKGCPTICDEDLRRVEQTYPNQFSRLPDELLLSSGWRRISKYCHFSKKPIPDGVPFFHSKKRLHHSGGYFFLLASSVGMIRPCDVEPLTKDTLVLLETDFPNQCDAAPQTLVEDPNAWTLVNKFCFFSGGPINTEEDVYYQADFDGNPIFMLAFLSPSLTPDELYKINSTMGETGLKTMKEIEEVESIYDLTDRDFDDLKLYHLGPCRALAQYILQPTAWTKVLPPHFNAARNIAISRAQQWQAEHGQKDSTDHRLKPTLDNVAAQNLDMDAPDPDDPIVSPTSPFLPDGRFFNKEPSPTVPTTPVSNSFREDEKKSEDEVEHKTHNEHGNAEKEVEEKVVEQKETPSAPAPLDTSIESIKSGEGDFIPIKREGYTLGNTPTSNPASPVSTGSASSAAMRGAKELIRKKRAQRMEVSKRQSGSQPSSPTDERDGSSSSPASKNSFGDIGPQDSSFSEESQIDKNSRRAMIVKMAKARISNNTPVASDEVSGTSSYPSVKQGNSDGSWDIAGDLD</sequence>